<dbReference type="Proteomes" id="UP001499854">
    <property type="component" value="Unassembled WGS sequence"/>
</dbReference>
<gene>
    <name evidence="1" type="ORF">GCM10009838_11190</name>
</gene>
<keyword evidence="2" id="KW-1185">Reference proteome</keyword>
<organism evidence="1 2">
    <name type="scientific">Catenulispora subtropica</name>
    <dbReference type="NCBI Taxonomy" id="450798"/>
    <lineage>
        <taxon>Bacteria</taxon>
        <taxon>Bacillati</taxon>
        <taxon>Actinomycetota</taxon>
        <taxon>Actinomycetes</taxon>
        <taxon>Catenulisporales</taxon>
        <taxon>Catenulisporaceae</taxon>
        <taxon>Catenulispora</taxon>
    </lineage>
</organism>
<name>A0ABP5C6N7_9ACTN</name>
<accession>A0ABP5C6N7</accession>
<dbReference type="RefSeq" id="WP_344655833.1">
    <property type="nucleotide sequence ID" value="NZ_BAAAQM010000004.1"/>
</dbReference>
<evidence type="ECO:0008006" key="3">
    <source>
        <dbReference type="Google" id="ProtNLM"/>
    </source>
</evidence>
<proteinExistence type="predicted"/>
<evidence type="ECO:0000313" key="1">
    <source>
        <dbReference type="EMBL" id="GAA1956999.1"/>
    </source>
</evidence>
<dbReference type="EMBL" id="BAAAQM010000004">
    <property type="protein sequence ID" value="GAA1956999.1"/>
    <property type="molecule type" value="Genomic_DNA"/>
</dbReference>
<sequence length="140" mass="15144">MTSSLDTVSVDLILDFRDALMSVPEPPEVTTFVHRPGDPWEVSVRAAQGTALRIELYPAGGYRWSGIDSSDPDVLGLDGGVDGEGVARFTGVALHAGQTVLVATTQFQGDRFGPPARRWTMTVQVDAWVSRAELIRSLCQ</sequence>
<reference evidence="2" key="1">
    <citation type="journal article" date="2019" name="Int. J. Syst. Evol. Microbiol.">
        <title>The Global Catalogue of Microorganisms (GCM) 10K type strain sequencing project: providing services to taxonomists for standard genome sequencing and annotation.</title>
        <authorList>
            <consortium name="The Broad Institute Genomics Platform"/>
            <consortium name="The Broad Institute Genome Sequencing Center for Infectious Disease"/>
            <person name="Wu L."/>
            <person name="Ma J."/>
        </authorList>
    </citation>
    <scope>NUCLEOTIDE SEQUENCE [LARGE SCALE GENOMIC DNA]</scope>
    <source>
        <strain evidence="2">JCM 16013</strain>
    </source>
</reference>
<comment type="caution">
    <text evidence="1">The sequence shown here is derived from an EMBL/GenBank/DDBJ whole genome shotgun (WGS) entry which is preliminary data.</text>
</comment>
<evidence type="ECO:0000313" key="2">
    <source>
        <dbReference type="Proteomes" id="UP001499854"/>
    </source>
</evidence>
<protein>
    <recommendedName>
        <fullName evidence="3">Proteinase inhibitor I42 chagasin domain-containing protein</fullName>
    </recommendedName>
</protein>